<evidence type="ECO:0000313" key="2">
    <source>
        <dbReference type="EMBL" id="KAH9366949.1"/>
    </source>
</evidence>
<protein>
    <submittedName>
        <fullName evidence="2">Uncharacterized protein</fullName>
    </submittedName>
</protein>
<proteinExistence type="predicted"/>
<feature type="compositionally biased region" description="Low complexity" evidence="1">
    <location>
        <begin position="33"/>
        <end position="46"/>
    </location>
</feature>
<dbReference type="Proteomes" id="UP000821853">
    <property type="component" value="Chromosome 2"/>
</dbReference>
<keyword evidence="3" id="KW-1185">Reference proteome</keyword>
<dbReference type="AlphaFoldDB" id="A0A9J6FUU0"/>
<evidence type="ECO:0000256" key="1">
    <source>
        <dbReference type="SAM" id="MobiDB-lite"/>
    </source>
</evidence>
<sequence>MKDRHRRLSNGERHQIQQSGKKRATNTKPPNVRAPTAASQPSAATRRIPTRDNHGHQLHRHNSVQWNCRGFVKKRAVVQQHIVATPARKPDVLLLKKR</sequence>
<organism evidence="2 3">
    <name type="scientific">Haemaphysalis longicornis</name>
    <name type="common">Bush tick</name>
    <dbReference type="NCBI Taxonomy" id="44386"/>
    <lineage>
        <taxon>Eukaryota</taxon>
        <taxon>Metazoa</taxon>
        <taxon>Ecdysozoa</taxon>
        <taxon>Arthropoda</taxon>
        <taxon>Chelicerata</taxon>
        <taxon>Arachnida</taxon>
        <taxon>Acari</taxon>
        <taxon>Parasitiformes</taxon>
        <taxon>Ixodida</taxon>
        <taxon>Ixodoidea</taxon>
        <taxon>Ixodidae</taxon>
        <taxon>Haemaphysalinae</taxon>
        <taxon>Haemaphysalis</taxon>
    </lineage>
</organism>
<comment type="caution">
    <text evidence="2">The sequence shown here is derived from an EMBL/GenBank/DDBJ whole genome shotgun (WGS) entry which is preliminary data.</text>
</comment>
<accession>A0A9J6FUU0</accession>
<dbReference type="EMBL" id="JABSTR010000004">
    <property type="protein sequence ID" value="KAH9366949.1"/>
    <property type="molecule type" value="Genomic_DNA"/>
</dbReference>
<name>A0A9J6FUU0_HAELO</name>
<reference evidence="2 3" key="1">
    <citation type="journal article" date="2020" name="Cell">
        <title>Large-Scale Comparative Analyses of Tick Genomes Elucidate Their Genetic Diversity and Vector Capacities.</title>
        <authorList>
            <consortium name="Tick Genome and Microbiome Consortium (TIGMIC)"/>
            <person name="Jia N."/>
            <person name="Wang J."/>
            <person name="Shi W."/>
            <person name="Du L."/>
            <person name="Sun Y."/>
            <person name="Zhan W."/>
            <person name="Jiang J.F."/>
            <person name="Wang Q."/>
            <person name="Zhang B."/>
            <person name="Ji P."/>
            <person name="Bell-Sakyi L."/>
            <person name="Cui X.M."/>
            <person name="Yuan T.T."/>
            <person name="Jiang B.G."/>
            <person name="Yang W.F."/>
            <person name="Lam T.T."/>
            <person name="Chang Q.C."/>
            <person name="Ding S.J."/>
            <person name="Wang X.J."/>
            <person name="Zhu J.G."/>
            <person name="Ruan X.D."/>
            <person name="Zhao L."/>
            <person name="Wei J.T."/>
            <person name="Ye R.Z."/>
            <person name="Que T.C."/>
            <person name="Du C.H."/>
            <person name="Zhou Y.H."/>
            <person name="Cheng J.X."/>
            <person name="Dai P.F."/>
            <person name="Guo W.B."/>
            <person name="Han X.H."/>
            <person name="Huang E.J."/>
            <person name="Li L.F."/>
            <person name="Wei W."/>
            <person name="Gao Y.C."/>
            <person name="Liu J.Z."/>
            <person name="Shao H.Z."/>
            <person name="Wang X."/>
            <person name="Wang C.C."/>
            <person name="Yang T.C."/>
            <person name="Huo Q.B."/>
            <person name="Li W."/>
            <person name="Chen H.Y."/>
            <person name="Chen S.E."/>
            <person name="Zhou L.G."/>
            <person name="Ni X.B."/>
            <person name="Tian J.H."/>
            <person name="Sheng Y."/>
            <person name="Liu T."/>
            <person name="Pan Y.S."/>
            <person name="Xia L.Y."/>
            <person name="Li J."/>
            <person name="Zhao F."/>
            <person name="Cao W.C."/>
        </authorList>
    </citation>
    <scope>NUCLEOTIDE SEQUENCE [LARGE SCALE GENOMIC DNA]</scope>
    <source>
        <strain evidence="2">HaeL-2018</strain>
    </source>
</reference>
<evidence type="ECO:0000313" key="3">
    <source>
        <dbReference type="Proteomes" id="UP000821853"/>
    </source>
</evidence>
<gene>
    <name evidence="2" type="ORF">HPB48_002464</name>
</gene>
<dbReference type="VEuPathDB" id="VectorBase:HLOH_051433"/>
<feature type="region of interest" description="Disordered" evidence="1">
    <location>
        <begin position="1"/>
        <end position="62"/>
    </location>
</feature>
<feature type="compositionally biased region" description="Basic and acidic residues" evidence="1">
    <location>
        <begin position="1"/>
        <end position="15"/>
    </location>
</feature>